<name>A0A0L0FEK8_9EUKA</name>
<dbReference type="AlphaFoldDB" id="A0A0L0FEK8"/>
<evidence type="ECO:0008006" key="7">
    <source>
        <dbReference type="Google" id="ProtNLM"/>
    </source>
</evidence>
<feature type="domain" description="FAM91 N-terminal" evidence="3">
    <location>
        <begin position="1"/>
        <end position="242"/>
    </location>
</feature>
<proteinExistence type="inferred from homology"/>
<dbReference type="PANTHER" id="PTHR28441:SF2">
    <property type="entry name" value="PROTEIN FAM91A1"/>
    <property type="match status" value="1"/>
</dbReference>
<dbReference type="GeneID" id="25912793"/>
<dbReference type="OrthoDB" id="275996at2759"/>
<dbReference type="InterPro" id="IPR028091">
    <property type="entry name" value="FAM91_N_dom"/>
</dbReference>
<evidence type="ECO:0000256" key="2">
    <source>
        <dbReference type="SAM" id="MobiDB-lite"/>
    </source>
</evidence>
<feature type="compositionally biased region" description="Polar residues" evidence="2">
    <location>
        <begin position="414"/>
        <end position="427"/>
    </location>
</feature>
<dbReference type="InterPro" id="IPR028097">
    <property type="entry name" value="FAM91_C_dom"/>
</dbReference>
<evidence type="ECO:0000313" key="6">
    <source>
        <dbReference type="Proteomes" id="UP000054560"/>
    </source>
</evidence>
<gene>
    <name evidence="5" type="ORF">SARC_12289</name>
</gene>
<comment type="similarity">
    <text evidence="1">Belongs to the FAM91 family.</text>
</comment>
<feature type="region of interest" description="Disordered" evidence="2">
    <location>
        <begin position="414"/>
        <end position="442"/>
    </location>
</feature>
<reference evidence="5 6" key="1">
    <citation type="submission" date="2011-02" db="EMBL/GenBank/DDBJ databases">
        <title>The Genome Sequence of Sphaeroforma arctica JP610.</title>
        <authorList>
            <consortium name="The Broad Institute Genome Sequencing Platform"/>
            <person name="Russ C."/>
            <person name="Cuomo C."/>
            <person name="Young S.K."/>
            <person name="Zeng Q."/>
            <person name="Gargeya S."/>
            <person name="Alvarado L."/>
            <person name="Berlin A."/>
            <person name="Chapman S.B."/>
            <person name="Chen Z."/>
            <person name="Freedman E."/>
            <person name="Gellesch M."/>
            <person name="Goldberg J."/>
            <person name="Griggs A."/>
            <person name="Gujja S."/>
            <person name="Heilman E."/>
            <person name="Heiman D."/>
            <person name="Howarth C."/>
            <person name="Mehta T."/>
            <person name="Neiman D."/>
            <person name="Pearson M."/>
            <person name="Roberts A."/>
            <person name="Saif S."/>
            <person name="Shea T."/>
            <person name="Shenoy N."/>
            <person name="Sisk P."/>
            <person name="Stolte C."/>
            <person name="Sykes S."/>
            <person name="White J."/>
            <person name="Yandava C."/>
            <person name="Burger G."/>
            <person name="Gray M.W."/>
            <person name="Holland P.W.H."/>
            <person name="King N."/>
            <person name="Lang F.B.F."/>
            <person name="Roger A.J."/>
            <person name="Ruiz-Trillo I."/>
            <person name="Haas B."/>
            <person name="Nusbaum C."/>
            <person name="Birren B."/>
        </authorList>
    </citation>
    <scope>NUCLEOTIDE SEQUENCE [LARGE SCALE GENOMIC DNA]</scope>
    <source>
        <strain evidence="5 6">JP610</strain>
    </source>
</reference>
<dbReference type="Pfam" id="PF14647">
    <property type="entry name" value="FAM91_N"/>
    <property type="match status" value="1"/>
</dbReference>
<evidence type="ECO:0000313" key="5">
    <source>
        <dbReference type="EMBL" id="KNC75180.1"/>
    </source>
</evidence>
<dbReference type="eggNOG" id="KOG3707">
    <property type="taxonomic scope" value="Eukaryota"/>
</dbReference>
<dbReference type="EMBL" id="KQ243797">
    <property type="protein sequence ID" value="KNC75180.1"/>
    <property type="molecule type" value="Genomic_DNA"/>
</dbReference>
<feature type="compositionally biased region" description="Basic and acidic residues" evidence="2">
    <location>
        <begin position="430"/>
        <end position="442"/>
    </location>
</feature>
<dbReference type="InterPro" id="IPR039199">
    <property type="entry name" value="FAM91"/>
</dbReference>
<dbReference type="RefSeq" id="XP_014149082.1">
    <property type="nucleotide sequence ID" value="XM_014293607.1"/>
</dbReference>
<sequence>MVKGLKIDAFKYYREMMRNLLVKEKSYDSLPNFTAADGVRLLGIGRNQFIEIMNQSRSTGQQFTMKSFTQGNRDQLIEELLPANPVPYKIGHWWIVHVASVGDDDIKVLMLCSEEEKAIVDTLIDFGPMVACEIDRNILERLAVKGLLYLRVPINDDDCISVPPLEGFVMNRVLGDYFETLLYKLFVTVDETTTVAELANILQMPIQLIKNAISVYCRLGFAIKKGTDKITSTDNREVHNSWLGTTGGSEILPAMLQEKDCDGAGGDGRSEYFIGQGPSQKRVGFIFDSSLTAFLMMGNLSQGLKTHAVTMFEVGKLSDESLDSFLEELVKVKSGDLMQGDAQRFFDHAIVLRNTLMFLRSGAGGLDGCLSADGPSLDHTRGAVGGLIEDVSGGDSTSSLETATVGDVAKYSTEAKTGTDESSSNATAADVHHEMAKTRVEQDNTPKQRVMIDLLRLESLYNLDAHTRTRVLAKNYRLLISMAPLSVDVRSLSVTTPTHLGPPIHEVNSPWFKLWLYKTLGEGPPTVFLRQGHRLRRLPKMFHNCSQLTQTTLSHEPTTVRMSTCLMAINETLRHSPVLLHDSHKCEGKDVIYVPLPMPPDLLQNAGQIKASNLSDQSLETNRRMQCALPCIQRLKKHVDLVNNCGYIILQRTERRNIGKAPSRSHNRTASIVSENVDADFSTAEVADSADEVGWLVYDIKFGIPLFDLQINKRVCEEMGRHNFFDEKSLASQSSSAKQLSIELLDFIASHVDMNPETAITGTYTPLPTKSLAYESGFEITEFMSTLSGY</sequence>
<dbReference type="Proteomes" id="UP000054560">
    <property type="component" value="Unassembled WGS sequence"/>
</dbReference>
<keyword evidence="6" id="KW-1185">Reference proteome</keyword>
<accession>A0A0L0FEK8</accession>
<organism evidence="5 6">
    <name type="scientific">Sphaeroforma arctica JP610</name>
    <dbReference type="NCBI Taxonomy" id="667725"/>
    <lineage>
        <taxon>Eukaryota</taxon>
        <taxon>Ichthyosporea</taxon>
        <taxon>Ichthyophonida</taxon>
        <taxon>Sphaeroforma</taxon>
    </lineage>
</organism>
<feature type="domain" description="FAM91 C-terminal" evidence="4">
    <location>
        <begin position="436"/>
        <end position="756"/>
    </location>
</feature>
<evidence type="ECO:0000259" key="4">
    <source>
        <dbReference type="Pfam" id="PF14648"/>
    </source>
</evidence>
<evidence type="ECO:0000259" key="3">
    <source>
        <dbReference type="Pfam" id="PF14647"/>
    </source>
</evidence>
<dbReference type="Pfam" id="PF14648">
    <property type="entry name" value="FAM91_C"/>
    <property type="match status" value="2"/>
</dbReference>
<feature type="domain" description="FAM91 C-terminal" evidence="4">
    <location>
        <begin position="280"/>
        <end position="361"/>
    </location>
</feature>
<evidence type="ECO:0000256" key="1">
    <source>
        <dbReference type="ARBA" id="ARBA00010319"/>
    </source>
</evidence>
<dbReference type="STRING" id="667725.A0A0L0FEK8"/>
<dbReference type="PANTHER" id="PTHR28441">
    <property type="entry name" value="PROTEIN FAM91A1"/>
    <property type="match status" value="1"/>
</dbReference>
<protein>
    <recommendedName>
        <fullName evidence="7">FAM91 N-terminal domain-containing protein</fullName>
    </recommendedName>
</protein>